<dbReference type="KEGG" id="bdu:BDU_1040"/>
<protein>
    <submittedName>
        <fullName evidence="2">Uncharacterized protein</fullName>
    </submittedName>
</protein>
<evidence type="ECO:0000313" key="3">
    <source>
        <dbReference type="Proteomes" id="UP000000611"/>
    </source>
</evidence>
<keyword evidence="2" id="KW-0614">Plasmid</keyword>
<feature type="region of interest" description="Disordered" evidence="1">
    <location>
        <begin position="83"/>
        <end position="134"/>
    </location>
</feature>
<dbReference type="EMBL" id="CP000979">
    <property type="protein sequence ID" value="ACH93838.1"/>
    <property type="molecule type" value="Genomic_DNA"/>
</dbReference>
<organism evidence="2 3">
    <name type="scientific">Borrelia duttonii (strain Ly)</name>
    <dbReference type="NCBI Taxonomy" id="412419"/>
    <lineage>
        <taxon>Bacteria</taxon>
        <taxon>Pseudomonadati</taxon>
        <taxon>Spirochaetota</taxon>
        <taxon>Spirochaetia</taxon>
        <taxon>Spirochaetales</taxon>
        <taxon>Borreliaceae</taxon>
        <taxon>Borrelia</taxon>
    </lineage>
</organism>
<reference evidence="2 3" key="1">
    <citation type="journal article" date="2008" name="PLoS Genet.">
        <title>The genome of Borrelia recurrentis, the agent of deadly louse-borne relapsing fever, is a degraded subset of tick-borne Borrelia duttonii.</title>
        <authorList>
            <person name="Lescot M."/>
            <person name="Audic S."/>
            <person name="Robert C."/>
            <person name="Nguyen T.T."/>
            <person name="Blanc G."/>
            <person name="Cutler S.J."/>
            <person name="Wincker P."/>
            <person name="Couloux A."/>
            <person name="Claverie J.-M."/>
            <person name="Raoult D."/>
            <person name="Drancourt M."/>
        </authorList>
    </citation>
    <scope>NUCLEOTIDE SEQUENCE [LARGE SCALE GENOMIC DNA]</scope>
    <source>
        <strain evidence="2 3">Ly</strain>
    </source>
</reference>
<dbReference type="RefSeq" id="WP_012539381.1">
    <property type="nucleotide sequence ID" value="NC_011247.1"/>
</dbReference>
<accession>B5RNA2</accession>
<sequence>MHQIYRIIFVFSVFILCCRQDRGDISNGQLMNRDRKIYGSMPATVLNNTHLEETKTSGTGDLRHNKLGVDLSINIKPVGDLSASRRTENGEDANTLTPPPNVLSNGLPDMPSNGEKTPDVVDEEKGSDHTEQKQRTFEKSYDALMTSIDNLKTLYYYRSDKFSEYTLDKIMSDVKLHYSRTSNNNVYAVLKGDMHILSRLEIIMRYSVGSWSSEYNYPHYFFRILNNLGGLIFKIIDEKGEIFSDENLSKLKNSQDFGCIDVMTDTLSVVHKKWSELVKIVQDRIVEASNLDSVFFIVEHLSLIVDVYDTPKNFEEVKIRILKDELTNLRSSLRDKVYELTRRQH</sequence>
<evidence type="ECO:0000313" key="2">
    <source>
        <dbReference type="EMBL" id="ACH93838.1"/>
    </source>
</evidence>
<name>B5RNA2_BORDL</name>
<gene>
    <name evidence="2" type="ordered locus">BDU_1040</name>
</gene>
<dbReference type="AlphaFoldDB" id="B5RNA2"/>
<dbReference type="Proteomes" id="UP000000611">
    <property type="component" value="Plasmid pl165"/>
</dbReference>
<dbReference type="HOGENOM" id="CLU_076832_0_0_12"/>
<geneLocation type="plasmid" evidence="2 3">
    <name>pl165</name>
</geneLocation>
<proteinExistence type="predicted"/>
<evidence type="ECO:0000256" key="1">
    <source>
        <dbReference type="SAM" id="MobiDB-lite"/>
    </source>
</evidence>
<keyword evidence="3" id="KW-1185">Reference proteome</keyword>
<feature type="compositionally biased region" description="Basic and acidic residues" evidence="1">
    <location>
        <begin position="116"/>
        <end position="134"/>
    </location>
</feature>